<evidence type="ECO:0000313" key="6">
    <source>
        <dbReference type="Proteomes" id="UP000239007"/>
    </source>
</evidence>
<accession>A0A2S7UY41</accession>
<dbReference type="InterPro" id="IPR036265">
    <property type="entry name" value="HIT-like_sf"/>
</dbReference>
<dbReference type="PROSITE" id="PS51084">
    <property type="entry name" value="HIT_2"/>
    <property type="match status" value="1"/>
</dbReference>
<dbReference type="PRINTS" id="PR00332">
    <property type="entry name" value="HISTRIAD"/>
</dbReference>
<evidence type="ECO:0000256" key="1">
    <source>
        <dbReference type="PIRSR" id="PIRSR601310-1"/>
    </source>
</evidence>
<sequence>MSDTTIFDKIINKEIPADIIYEDDLALAFKDINPQAPTHFLVIPKTPIATMNDVNEENAHLVGHLYVVAAKIAAELGFADDGYRAVMNCNEHGGQTVYHIHLHVLAGKPFGWPPYQEKLKTAILNK</sequence>
<dbReference type="CDD" id="cd01276">
    <property type="entry name" value="PKCI_related"/>
    <property type="match status" value="1"/>
</dbReference>
<dbReference type="AlphaFoldDB" id="A0A2S7UY41"/>
<feature type="domain" description="HIT" evidence="4">
    <location>
        <begin position="6"/>
        <end position="115"/>
    </location>
</feature>
<dbReference type="PROSITE" id="PS00892">
    <property type="entry name" value="HIT_1"/>
    <property type="match status" value="1"/>
</dbReference>
<dbReference type="GO" id="GO:0003824">
    <property type="term" value="F:catalytic activity"/>
    <property type="evidence" value="ECO:0007669"/>
    <property type="project" value="InterPro"/>
</dbReference>
<dbReference type="RefSeq" id="WP_105053146.1">
    <property type="nucleotide sequence ID" value="NZ_BMYG01000001.1"/>
</dbReference>
<reference evidence="5 6" key="1">
    <citation type="submission" date="2016-12" db="EMBL/GenBank/DDBJ databases">
        <title>Diversity of luminous bacteria.</title>
        <authorList>
            <person name="Yoshizawa S."/>
            <person name="Kogure K."/>
        </authorList>
    </citation>
    <scope>NUCLEOTIDE SEQUENCE [LARGE SCALE GENOMIC DNA]</scope>
    <source>
        <strain evidence="5 6">SA4-48</strain>
    </source>
</reference>
<dbReference type="Gene3D" id="3.30.428.10">
    <property type="entry name" value="HIT-like"/>
    <property type="match status" value="1"/>
</dbReference>
<organism evidence="5 6">
    <name type="scientific">Psychrosphaera saromensis</name>
    <dbReference type="NCBI Taxonomy" id="716813"/>
    <lineage>
        <taxon>Bacteria</taxon>
        <taxon>Pseudomonadati</taxon>
        <taxon>Pseudomonadota</taxon>
        <taxon>Gammaproteobacteria</taxon>
        <taxon>Alteromonadales</taxon>
        <taxon>Pseudoalteromonadaceae</taxon>
        <taxon>Psychrosphaera</taxon>
    </lineage>
</organism>
<dbReference type="SUPFAM" id="SSF54197">
    <property type="entry name" value="HIT-like"/>
    <property type="match status" value="1"/>
</dbReference>
<dbReference type="EMBL" id="MSCH01000003">
    <property type="protein sequence ID" value="PQJ54625.1"/>
    <property type="molecule type" value="Genomic_DNA"/>
</dbReference>
<evidence type="ECO:0000256" key="3">
    <source>
        <dbReference type="PROSITE-ProRule" id="PRU00464"/>
    </source>
</evidence>
<evidence type="ECO:0000313" key="5">
    <source>
        <dbReference type="EMBL" id="PQJ54625.1"/>
    </source>
</evidence>
<dbReference type="InterPro" id="IPR001310">
    <property type="entry name" value="Histidine_triad_HIT"/>
</dbReference>
<proteinExistence type="predicted"/>
<dbReference type="Proteomes" id="UP000239007">
    <property type="component" value="Unassembled WGS sequence"/>
</dbReference>
<dbReference type="PANTHER" id="PTHR23089">
    <property type="entry name" value="HISTIDINE TRIAD HIT PROTEIN"/>
    <property type="match status" value="1"/>
</dbReference>
<dbReference type="Pfam" id="PF01230">
    <property type="entry name" value="HIT"/>
    <property type="match status" value="1"/>
</dbReference>
<comment type="caution">
    <text evidence="5">The sequence shown here is derived from an EMBL/GenBank/DDBJ whole genome shotgun (WGS) entry which is preliminary data.</text>
</comment>
<dbReference type="InterPro" id="IPR011146">
    <property type="entry name" value="HIT-like"/>
</dbReference>
<evidence type="ECO:0000256" key="2">
    <source>
        <dbReference type="PIRSR" id="PIRSR601310-3"/>
    </source>
</evidence>
<protein>
    <submittedName>
        <fullName evidence="5">Histidine triad nucleotide-binding protein</fullName>
    </submittedName>
</protein>
<gene>
    <name evidence="5" type="ORF">BTO11_13875</name>
</gene>
<feature type="short sequence motif" description="Histidine triad motif" evidence="2 3">
    <location>
        <begin position="99"/>
        <end position="103"/>
    </location>
</feature>
<name>A0A2S7UY41_9GAMM</name>
<dbReference type="InterPro" id="IPR019808">
    <property type="entry name" value="Histidine_triad_CS"/>
</dbReference>
<keyword evidence="6" id="KW-1185">Reference proteome</keyword>
<evidence type="ECO:0000259" key="4">
    <source>
        <dbReference type="PROSITE" id="PS51084"/>
    </source>
</evidence>
<dbReference type="OrthoDB" id="9784774at2"/>
<feature type="active site" description="Tele-AMP-histidine intermediate" evidence="1">
    <location>
        <position position="101"/>
    </location>
</feature>